<feature type="domain" description="AB hydrolase-1" evidence="2">
    <location>
        <begin position="31"/>
        <end position="140"/>
    </location>
</feature>
<evidence type="ECO:0000259" key="2">
    <source>
        <dbReference type="Pfam" id="PF00561"/>
    </source>
</evidence>
<sequence>MTHSLISLQVRDETLSGAVHLPEQTVSDKLPAIVFVHGFIGSKVGEHRLFVKASRYFAEKGYACFRFDFSGCGESSGDYRNLTLSNQIEELLEIIQYIKNQPMIDSEKMTIVGHSLGGAISAIAASRTSVDQLVLWSAVAEPYQDIVQITGTSAVKAAQRNGYHDYHGFELSHTFFEDLKIHDPLKAISSVNNQVLIVHAEQDEDVSVSHAKSYADHTTTLMTPPIYIKHASHTFASSTWENQLFEETFTWLAKTKILSNP</sequence>
<name>A0ABU9VI64_9BACI</name>
<dbReference type="InterPro" id="IPR050261">
    <property type="entry name" value="FrsA_esterase"/>
</dbReference>
<dbReference type="EMBL" id="JBCITK010000001">
    <property type="protein sequence ID" value="MEN0643322.1"/>
    <property type="molecule type" value="Genomic_DNA"/>
</dbReference>
<dbReference type="RefSeq" id="WP_343130265.1">
    <property type="nucleotide sequence ID" value="NZ_JBCITK010000001.1"/>
</dbReference>
<accession>A0ABU9VI64</accession>
<dbReference type="SUPFAM" id="SSF53474">
    <property type="entry name" value="alpha/beta-Hydrolases"/>
    <property type="match status" value="1"/>
</dbReference>
<dbReference type="PANTHER" id="PTHR22946">
    <property type="entry name" value="DIENELACTONE HYDROLASE DOMAIN-CONTAINING PROTEIN-RELATED"/>
    <property type="match status" value="1"/>
</dbReference>
<dbReference type="InterPro" id="IPR000073">
    <property type="entry name" value="AB_hydrolase_1"/>
</dbReference>
<comment type="caution">
    <text evidence="3">The sequence shown here is derived from an EMBL/GenBank/DDBJ whole genome shotgun (WGS) entry which is preliminary data.</text>
</comment>
<gene>
    <name evidence="3" type="ORF">MKY91_09210</name>
</gene>
<dbReference type="GO" id="GO:0016787">
    <property type="term" value="F:hydrolase activity"/>
    <property type="evidence" value="ECO:0007669"/>
    <property type="project" value="UniProtKB-KW"/>
</dbReference>
<proteinExistence type="inferred from homology"/>
<dbReference type="InterPro" id="IPR029058">
    <property type="entry name" value="AB_hydrolase_fold"/>
</dbReference>
<dbReference type="Pfam" id="PF00561">
    <property type="entry name" value="Abhydrolase_1"/>
    <property type="match status" value="1"/>
</dbReference>
<reference evidence="3 4" key="1">
    <citation type="submission" date="2024-03" db="EMBL/GenBank/DDBJ databases">
        <title>Bacilli Hybrid Assemblies.</title>
        <authorList>
            <person name="Kovac J."/>
        </authorList>
    </citation>
    <scope>NUCLEOTIDE SEQUENCE [LARGE SCALE GENOMIC DNA]</scope>
    <source>
        <strain evidence="3 4">FSL R7-0666</strain>
    </source>
</reference>
<protein>
    <submittedName>
        <fullName evidence="3">Alpha/beta fold hydrolase</fullName>
    </submittedName>
</protein>
<evidence type="ECO:0000313" key="4">
    <source>
        <dbReference type="Proteomes" id="UP001418796"/>
    </source>
</evidence>
<evidence type="ECO:0000313" key="3">
    <source>
        <dbReference type="EMBL" id="MEN0643322.1"/>
    </source>
</evidence>
<keyword evidence="3" id="KW-0378">Hydrolase</keyword>
<dbReference type="Proteomes" id="UP001418796">
    <property type="component" value="Unassembled WGS sequence"/>
</dbReference>
<organism evidence="3 4">
    <name type="scientific">Alkalicoccobacillus gibsonii</name>
    <dbReference type="NCBI Taxonomy" id="79881"/>
    <lineage>
        <taxon>Bacteria</taxon>
        <taxon>Bacillati</taxon>
        <taxon>Bacillota</taxon>
        <taxon>Bacilli</taxon>
        <taxon>Bacillales</taxon>
        <taxon>Bacillaceae</taxon>
        <taxon>Alkalicoccobacillus</taxon>
    </lineage>
</organism>
<comment type="similarity">
    <text evidence="1">Belongs to the AB hydrolase superfamily. FUS2 hydrolase family.</text>
</comment>
<dbReference type="Gene3D" id="3.40.50.1820">
    <property type="entry name" value="alpha/beta hydrolase"/>
    <property type="match status" value="1"/>
</dbReference>
<evidence type="ECO:0000256" key="1">
    <source>
        <dbReference type="ARBA" id="ARBA00038115"/>
    </source>
</evidence>
<keyword evidence="4" id="KW-1185">Reference proteome</keyword>